<protein>
    <submittedName>
        <fullName evidence="1">Uncharacterized protein</fullName>
    </submittedName>
</protein>
<dbReference type="EMBL" id="MU001639">
    <property type="protein sequence ID" value="KAF2480759.1"/>
    <property type="molecule type" value="Genomic_DNA"/>
</dbReference>
<organism evidence="1 2">
    <name type="scientific">Neohortaea acidophila</name>
    <dbReference type="NCBI Taxonomy" id="245834"/>
    <lineage>
        <taxon>Eukaryota</taxon>
        <taxon>Fungi</taxon>
        <taxon>Dikarya</taxon>
        <taxon>Ascomycota</taxon>
        <taxon>Pezizomycotina</taxon>
        <taxon>Dothideomycetes</taxon>
        <taxon>Dothideomycetidae</taxon>
        <taxon>Mycosphaerellales</taxon>
        <taxon>Teratosphaeriaceae</taxon>
        <taxon>Neohortaea</taxon>
    </lineage>
</organism>
<dbReference type="RefSeq" id="XP_033587329.1">
    <property type="nucleotide sequence ID" value="XM_033737546.1"/>
</dbReference>
<evidence type="ECO:0000313" key="2">
    <source>
        <dbReference type="Proteomes" id="UP000799767"/>
    </source>
</evidence>
<sequence length="258" mass="28812">MAAMVTCTAKADTPMSHNIPSVIDLSHLKALPPASKWRELKKAADTFASTGRNLFVHYASPILVRRRELLRASGSTKKKYPKTPAQLWPTLDADDTFFWNQAAKVVRLYTIPSRFSYQPSMLYSHFAKYDYDEVRKAEGKHQTAMLRQLANLFDKTGKTLFYYYTVPRLCQQVYPPSKGETVTGQAAGSWRFLAGREKEKWYLASAKLKKILGDGDIAGLEVLQLDGAEPEVFRLHDMAMEAIGGCQAAASGNGPVIE</sequence>
<dbReference type="AlphaFoldDB" id="A0A6A6PL48"/>
<dbReference type="OrthoDB" id="3648584at2759"/>
<dbReference type="Proteomes" id="UP000799767">
    <property type="component" value="Unassembled WGS sequence"/>
</dbReference>
<gene>
    <name evidence="1" type="ORF">BDY17DRAFT_326637</name>
</gene>
<name>A0A6A6PL48_9PEZI</name>
<dbReference type="GeneID" id="54478548"/>
<evidence type="ECO:0000313" key="1">
    <source>
        <dbReference type="EMBL" id="KAF2480759.1"/>
    </source>
</evidence>
<reference evidence="1" key="1">
    <citation type="journal article" date="2020" name="Stud. Mycol.">
        <title>101 Dothideomycetes genomes: a test case for predicting lifestyles and emergence of pathogens.</title>
        <authorList>
            <person name="Haridas S."/>
            <person name="Albert R."/>
            <person name="Binder M."/>
            <person name="Bloem J."/>
            <person name="Labutti K."/>
            <person name="Salamov A."/>
            <person name="Andreopoulos B."/>
            <person name="Baker S."/>
            <person name="Barry K."/>
            <person name="Bills G."/>
            <person name="Bluhm B."/>
            <person name="Cannon C."/>
            <person name="Castanera R."/>
            <person name="Culley D."/>
            <person name="Daum C."/>
            <person name="Ezra D."/>
            <person name="Gonzalez J."/>
            <person name="Henrissat B."/>
            <person name="Kuo A."/>
            <person name="Liang C."/>
            <person name="Lipzen A."/>
            <person name="Lutzoni F."/>
            <person name="Magnuson J."/>
            <person name="Mondo S."/>
            <person name="Nolan M."/>
            <person name="Ohm R."/>
            <person name="Pangilinan J."/>
            <person name="Park H.-J."/>
            <person name="Ramirez L."/>
            <person name="Alfaro M."/>
            <person name="Sun H."/>
            <person name="Tritt A."/>
            <person name="Yoshinaga Y."/>
            <person name="Zwiers L.-H."/>
            <person name="Turgeon B."/>
            <person name="Goodwin S."/>
            <person name="Spatafora J."/>
            <person name="Crous P."/>
            <person name="Grigoriev I."/>
        </authorList>
    </citation>
    <scope>NUCLEOTIDE SEQUENCE</scope>
    <source>
        <strain evidence="1">CBS 113389</strain>
    </source>
</reference>
<proteinExistence type="predicted"/>
<keyword evidence="2" id="KW-1185">Reference proteome</keyword>
<accession>A0A6A6PL48</accession>